<evidence type="ECO:0000259" key="1">
    <source>
        <dbReference type="Pfam" id="PF01261"/>
    </source>
</evidence>
<protein>
    <recommendedName>
        <fullName evidence="1">Xylose isomerase-like TIM barrel domain-containing protein</fullName>
    </recommendedName>
</protein>
<accession>A0A382KXT3</accession>
<reference evidence="2" key="1">
    <citation type="submission" date="2018-05" db="EMBL/GenBank/DDBJ databases">
        <authorList>
            <person name="Lanie J.A."/>
            <person name="Ng W.-L."/>
            <person name="Kazmierczak K.M."/>
            <person name="Andrzejewski T.M."/>
            <person name="Davidsen T.M."/>
            <person name="Wayne K.J."/>
            <person name="Tettelin H."/>
            <person name="Glass J.I."/>
            <person name="Rusch D."/>
            <person name="Podicherti R."/>
            <person name="Tsui H.-C.T."/>
            <person name="Winkler M.E."/>
        </authorList>
    </citation>
    <scope>NUCLEOTIDE SEQUENCE</scope>
</reference>
<dbReference type="SUPFAM" id="SSF51658">
    <property type="entry name" value="Xylose isomerase-like"/>
    <property type="match status" value="1"/>
</dbReference>
<proteinExistence type="predicted"/>
<dbReference type="InterPro" id="IPR013022">
    <property type="entry name" value="Xyl_isomerase-like_TIM-brl"/>
</dbReference>
<gene>
    <name evidence="2" type="ORF">METZ01_LOCUS280335</name>
</gene>
<dbReference type="PANTHER" id="PTHR12110">
    <property type="entry name" value="HYDROXYPYRUVATE ISOMERASE"/>
    <property type="match status" value="1"/>
</dbReference>
<evidence type="ECO:0000313" key="2">
    <source>
        <dbReference type="EMBL" id="SVC27481.1"/>
    </source>
</evidence>
<dbReference type="InterPro" id="IPR036237">
    <property type="entry name" value="Xyl_isomerase-like_sf"/>
</dbReference>
<dbReference type="PANTHER" id="PTHR12110:SF53">
    <property type="entry name" value="BLR5974 PROTEIN"/>
    <property type="match status" value="1"/>
</dbReference>
<name>A0A382KXT3_9ZZZZ</name>
<dbReference type="Pfam" id="PF01261">
    <property type="entry name" value="AP_endonuc_2"/>
    <property type="match status" value="1"/>
</dbReference>
<organism evidence="2">
    <name type="scientific">marine metagenome</name>
    <dbReference type="NCBI Taxonomy" id="408172"/>
    <lineage>
        <taxon>unclassified sequences</taxon>
        <taxon>metagenomes</taxon>
        <taxon>ecological metagenomes</taxon>
    </lineage>
</organism>
<dbReference type="InterPro" id="IPR050312">
    <property type="entry name" value="IolE/XylAMocC-like"/>
</dbReference>
<dbReference type="EMBL" id="UINC01082583">
    <property type="protein sequence ID" value="SVC27481.1"/>
    <property type="molecule type" value="Genomic_DNA"/>
</dbReference>
<feature type="domain" description="Xylose isomerase-like TIM barrel" evidence="1">
    <location>
        <begin position="24"/>
        <end position="248"/>
    </location>
</feature>
<dbReference type="AlphaFoldDB" id="A0A382KXT3"/>
<dbReference type="Gene3D" id="3.20.20.150">
    <property type="entry name" value="Divalent-metal-dependent TIM barrel enzymes"/>
    <property type="match status" value="1"/>
</dbReference>
<sequence>MTNLATMTSVCPDWTLDEVVAGMQRHGYKGLEPRVEWGHASGIEKDLTAAARAEVRSRFGDAGLSICCLATGVRMATPDAAERAGHIEDLRRYIELAADLGCGLIRTFGGQRDASAPWAMVVDYTADGYREVVGEAQATGVTVLMETHDDWCCSSPVRAVMDTVKDPNLRVLWDFMHTQRMMERPQDSFQVLGHLTRHVHAHDGNYVDGSMQTSATLGDGIIDHAAPLQLLESDGFDGYFSVEVIHKPGSDHDADAVLAGYAEGFHKLQ</sequence>